<keyword evidence="2" id="KW-1185">Reference proteome</keyword>
<dbReference type="Proteomes" id="UP000814033">
    <property type="component" value="Unassembled WGS sequence"/>
</dbReference>
<accession>A0ACB8RL95</accession>
<evidence type="ECO:0000313" key="2">
    <source>
        <dbReference type="Proteomes" id="UP000814033"/>
    </source>
</evidence>
<protein>
    <submittedName>
        <fullName evidence="1">Uncharacterized protein</fullName>
    </submittedName>
</protein>
<proteinExistence type="predicted"/>
<dbReference type="EMBL" id="MU275982">
    <property type="protein sequence ID" value="KAI0044466.1"/>
    <property type="molecule type" value="Genomic_DNA"/>
</dbReference>
<evidence type="ECO:0000313" key="1">
    <source>
        <dbReference type="EMBL" id="KAI0044466.1"/>
    </source>
</evidence>
<comment type="caution">
    <text evidence="1">The sequence shown here is derived from an EMBL/GenBank/DDBJ whole genome shotgun (WGS) entry which is preliminary data.</text>
</comment>
<gene>
    <name evidence="1" type="ORF">FA95DRAFT_1608520</name>
</gene>
<reference evidence="1" key="1">
    <citation type="submission" date="2021-02" db="EMBL/GenBank/DDBJ databases">
        <authorList>
            <consortium name="DOE Joint Genome Institute"/>
            <person name="Ahrendt S."/>
            <person name="Looney B.P."/>
            <person name="Miyauchi S."/>
            <person name="Morin E."/>
            <person name="Drula E."/>
            <person name="Courty P.E."/>
            <person name="Chicoki N."/>
            <person name="Fauchery L."/>
            <person name="Kohler A."/>
            <person name="Kuo A."/>
            <person name="Labutti K."/>
            <person name="Pangilinan J."/>
            <person name="Lipzen A."/>
            <person name="Riley R."/>
            <person name="Andreopoulos W."/>
            <person name="He G."/>
            <person name="Johnson J."/>
            <person name="Barry K.W."/>
            <person name="Grigoriev I.V."/>
            <person name="Nagy L."/>
            <person name="Hibbett D."/>
            <person name="Henrissat B."/>
            <person name="Matheny P.B."/>
            <person name="Labbe J."/>
            <person name="Martin F."/>
        </authorList>
    </citation>
    <scope>NUCLEOTIDE SEQUENCE</scope>
    <source>
        <strain evidence="1">FP105234-sp</strain>
    </source>
</reference>
<name>A0ACB8RL95_9AGAM</name>
<sequence>MRPLLAAQAPANPNLSAIATRHSHFPFLNAQPRFPRKPRRWRVRSCHPDATRAQTGLANAPLHPLLNSSCRSPLGALPVDHLQVLLACCARILQQRIRPHPHRVLQDDKSAEAVDQSKAKLRRGSLAYSQCSLNSRAHFFASHWSVSQSSLPPLRLITTRAAAHQSTRVLSLGCTSLYVLRPALSAPAHVSLPPLVASCPIARRPRPRVPWLVRVARGVIRETIL</sequence>
<reference evidence="1" key="2">
    <citation type="journal article" date="2022" name="New Phytol.">
        <title>Evolutionary transition to the ectomycorrhizal habit in the genomes of a hyperdiverse lineage of mushroom-forming fungi.</title>
        <authorList>
            <person name="Looney B."/>
            <person name="Miyauchi S."/>
            <person name="Morin E."/>
            <person name="Drula E."/>
            <person name="Courty P.E."/>
            <person name="Kohler A."/>
            <person name="Kuo A."/>
            <person name="LaButti K."/>
            <person name="Pangilinan J."/>
            <person name="Lipzen A."/>
            <person name="Riley R."/>
            <person name="Andreopoulos W."/>
            <person name="He G."/>
            <person name="Johnson J."/>
            <person name="Nolan M."/>
            <person name="Tritt A."/>
            <person name="Barry K.W."/>
            <person name="Grigoriev I.V."/>
            <person name="Nagy L.G."/>
            <person name="Hibbett D."/>
            <person name="Henrissat B."/>
            <person name="Matheny P.B."/>
            <person name="Labbe J."/>
            <person name="Martin F.M."/>
        </authorList>
    </citation>
    <scope>NUCLEOTIDE SEQUENCE</scope>
    <source>
        <strain evidence="1">FP105234-sp</strain>
    </source>
</reference>
<organism evidence="1 2">
    <name type="scientific">Auriscalpium vulgare</name>
    <dbReference type="NCBI Taxonomy" id="40419"/>
    <lineage>
        <taxon>Eukaryota</taxon>
        <taxon>Fungi</taxon>
        <taxon>Dikarya</taxon>
        <taxon>Basidiomycota</taxon>
        <taxon>Agaricomycotina</taxon>
        <taxon>Agaricomycetes</taxon>
        <taxon>Russulales</taxon>
        <taxon>Auriscalpiaceae</taxon>
        <taxon>Auriscalpium</taxon>
    </lineage>
</organism>